<feature type="compositionally biased region" description="Polar residues" evidence="1">
    <location>
        <begin position="169"/>
        <end position="179"/>
    </location>
</feature>
<sequence length="230" mass="24219">MTHTTPNTPALSRLPARVDSTLLAKHRRADEPLVVLKLVGVGNTAPYDFHDKGTRSYIFRHESAQEGHILRVPLHLWQADGARLAHDLMDQRRLPHAMVVFLDPATTAARPGTTLTATQPQASALAETISLTSSTAGIHAATGSTAQTHTAPGQPTTSPQPSTPLSSPKTGATDTSTETRIVVGPGSEPTVAPTLGQEPPAAAPRARGRRRSAAPQQQASEPASMPHSES</sequence>
<feature type="compositionally biased region" description="Low complexity" evidence="1">
    <location>
        <begin position="150"/>
        <end position="168"/>
    </location>
</feature>
<keyword evidence="3" id="KW-1185">Reference proteome</keyword>
<reference evidence="2 3" key="1">
    <citation type="submission" date="2020-08" db="EMBL/GenBank/DDBJ databases">
        <title>Genomic Encyclopedia of Type Strains, Phase IV (KMG-IV): sequencing the most valuable type-strain genomes for metagenomic binning, comparative biology and taxonomic classification.</title>
        <authorList>
            <person name="Goeker M."/>
        </authorList>
    </citation>
    <scope>NUCLEOTIDE SEQUENCE [LARGE SCALE GENOMIC DNA]</scope>
    <source>
        <strain evidence="2 3">DSM 12252</strain>
    </source>
</reference>
<dbReference type="AlphaFoldDB" id="A0A7W7YGC3"/>
<evidence type="ECO:0000256" key="1">
    <source>
        <dbReference type="SAM" id="MobiDB-lite"/>
    </source>
</evidence>
<dbReference type="Proteomes" id="UP000590740">
    <property type="component" value="Unassembled WGS sequence"/>
</dbReference>
<protein>
    <submittedName>
        <fullName evidence="2">Uncharacterized protein</fullName>
    </submittedName>
</protein>
<dbReference type="RefSeq" id="WP_184344327.1">
    <property type="nucleotide sequence ID" value="NZ_JACHIG010000017.1"/>
</dbReference>
<name>A0A7W7YGC3_9BACT</name>
<feature type="region of interest" description="Disordered" evidence="1">
    <location>
        <begin position="142"/>
        <end position="230"/>
    </location>
</feature>
<gene>
    <name evidence="2" type="ORF">HNQ65_005098</name>
</gene>
<evidence type="ECO:0000313" key="3">
    <source>
        <dbReference type="Proteomes" id="UP000590740"/>
    </source>
</evidence>
<feature type="compositionally biased region" description="Low complexity" evidence="1">
    <location>
        <begin position="213"/>
        <end position="223"/>
    </location>
</feature>
<feature type="compositionally biased region" description="Low complexity" evidence="1">
    <location>
        <begin position="196"/>
        <end position="205"/>
    </location>
</feature>
<organism evidence="2 3">
    <name type="scientific">Prosthecobacter vanneervenii</name>
    <dbReference type="NCBI Taxonomy" id="48466"/>
    <lineage>
        <taxon>Bacteria</taxon>
        <taxon>Pseudomonadati</taxon>
        <taxon>Verrucomicrobiota</taxon>
        <taxon>Verrucomicrobiia</taxon>
        <taxon>Verrucomicrobiales</taxon>
        <taxon>Verrucomicrobiaceae</taxon>
        <taxon>Prosthecobacter</taxon>
    </lineage>
</organism>
<comment type="caution">
    <text evidence="2">The sequence shown here is derived from an EMBL/GenBank/DDBJ whole genome shotgun (WGS) entry which is preliminary data.</text>
</comment>
<evidence type="ECO:0000313" key="2">
    <source>
        <dbReference type="EMBL" id="MBB5035487.1"/>
    </source>
</evidence>
<proteinExistence type="predicted"/>
<dbReference type="EMBL" id="JACHIG010000017">
    <property type="protein sequence ID" value="MBB5035487.1"/>
    <property type="molecule type" value="Genomic_DNA"/>
</dbReference>
<accession>A0A7W7YGC3</accession>